<dbReference type="AlphaFoldDB" id="A0A1R3RVD5"/>
<dbReference type="InterPro" id="IPR011333">
    <property type="entry name" value="SKP1/BTB/POZ_sf"/>
</dbReference>
<name>A0A1R3RVD5_ASPC5</name>
<evidence type="ECO:0008006" key="4">
    <source>
        <dbReference type="Google" id="ProtNLM"/>
    </source>
</evidence>
<evidence type="ECO:0000256" key="1">
    <source>
        <dbReference type="SAM" id="MobiDB-lite"/>
    </source>
</evidence>
<dbReference type="OMA" id="MWINALA"/>
<proteinExistence type="predicted"/>
<keyword evidence="3" id="KW-1185">Reference proteome</keyword>
<sequence>MLPPAMIAAELEVEVPVHVLDSEGEVMISLRNANRPFAPYDYDPTDSDSESETPIDRLRRGIIMSVDVGVLPETFLTPDLRTVTVPAEPDLQGADGTVDGVWVPVGADEPRKLRGMKRTQTGSPDDGKDGDEGDGMVVQFQASAKHLSSASPFFRALLRSGLSESVMFKAEGSVVVSTKQWDADALLYVLKILHCKHHELPPQVDLDMVAKVCVVGDFYGCQDAVRFATQYWIPKLEPVPNNKYRPLLLWLWITYFFRMPALFKEVTSIIITQGKGVIETLGLPIPAPIMAAINTRRREAITDLINHIYDERDRYLTGKHGCSFELRPTDGFEAPYHNHSYMSVVRTIEVFQTPRWYDVGSTYSSYGYQYTAHQCHDSTFASLRDGWNGHLDGLELEDFVDLR</sequence>
<protein>
    <recommendedName>
        <fullName evidence="4">BTB domain-containing protein</fullName>
    </recommendedName>
</protein>
<accession>A0A1R3RVD5</accession>
<evidence type="ECO:0000313" key="3">
    <source>
        <dbReference type="Proteomes" id="UP000188318"/>
    </source>
</evidence>
<dbReference type="STRING" id="602072.A0A1R3RVD5"/>
<dbReference type="EMBL" id="KV907496">
    <property type="protein sequence ID" value="OOF98433.1"/>
    <property type="molecule type" value="Genomic_DNA"/>
</dbReference>
<dbReference type="OrthoDB" id="5326346at2759"/>
<dbReference type="VEuPathDB" id="FungiDB:ASPCADRAFT_128580"/>
<reference evidence="3" key="1">
    <citation type="journal article" date="2017" name="Genome Biol.">
        <title>Comparative genomics reveals high biological diversity and specific adaptations in the industrially and medically important fungal genus Aspergillus.</title>
        <authorList>
            <person name="de Vries R.P."/>
            <person name="Riley R."/>
            <person name="Wiebenga A."/>
            <person name="Aguilar-Osorio G."/>
            <person name="Amillis S."/>
            <person name="Uchima C.A."/>
            <person name="Anderluh G."/>
            <person name="Asadollahi M."/>
            <person name="Askin M."/>
            <person name="Barry K."/>
            <person name="Battaglia E."/>
            <person name="Bayram O."/>
            <person name="Benocci T."/>
            <person name="Braus-Stromeyer S.A."/>
            <person name="Caldana C."/>
            <person name="Canovas D."/>
            <person name="Cerqueira G.C."/>
            <person name="Chen F."/>
            <person name="Chen W."/>
            <person name="Choi C."/>
            <person name="Clum A."/>
            <person name="Dos Santos R.A."/>
            <person name="Damasio A.R."/>
            <person name="Diallinas G."/>
            <person name="Emri T."/>
            <person name="Fekete E."/>
            <person name="Flipphi M."/>
            <person name="Freyberg S."/>
            <person name="Gallo A."/>
            <person name="Gournas C."/>
            <person name="Habgood R."/>
            <person name="Hainaut M."/>
            <person name="Harispe M.L."/>
            <person name="Henrissat B."/>
            <person name="Hilden K.S."/>
            <person name="Hope R."/>
            <person name="Hossain A."/>
            <person name="Karabika E."/>
            <person name="Karaffa L."/>
            <person name="Karanyi Z."/>
            <person name="Krasevec N."/>
            <person name="Kuo A."/>
            <person name="Kusch H."/>
            <person name="LaButti K."/>
            <person name="Lagendijk E.L."/>
            <person name="Lapidus A."/>
            <person name="Levasseur A."/>
            <person name="Lindquist E."/>
            <person name="Lipzen A."/>
            <person name="Logrieco A.F."/>
            <person name="MacCabe A."/>
            <person name="Maekelae M.R."/>
            <person name="Malavazi I."/>
            <person name="Melin P."/>
            <person name="Meyer V."/>
            <person name="Mielnichuk N."/>
            <person name="Miskei M."/>
            <person name="Molnar A.P."/>
            <person name="Mule G."/>
            <person name="Ngan C.Y."/>
            <person name="Orejas M."/>
            <person name="Orosz E."/>
            <person name="Ouedraogo J.P."/>
            <person name="Overkamp K.M."/>
            <person name="Park H.-S."/>
            <person name="Perrone G."/>
            <person name="Piumi F."/>
            <person name="Punt P.J."/>
            <person name="Ram A.F."/>
            <person name="Ramon A."/>
            <person name="Rauscher S."/>
            <person name="Record E."/>
            <person name="Riano-Pachon D.M."/>
            <person name="Robert V."/>
            <person name="Roehrig J."/>
            <person name="Ruller R."/>
            <person name="Salamov A."/>
            <person name="Salih N.S."/>
            <person name="Samson R.A."/>
            <person name="Sandor E."/>
            <person name="Sanguinetti M."/>
            <person name="Schuetze T."/>
            <person name="Sepcic K."/>
            <person name="Shelest E."/>
            <person name="Sherlock G."/>
            <person name="Sophianopoulou V."/>
            <person name="Squina F.M."/>
            <person name="Sun H."/>
            <person name="Susca A."/>
            <person name="Todd R.B."/>
            <person name="Tsang A."/>
            <person name="Unkles S.E."/>
            <person name="van de Wiele N."/>
            <person name="van Rossen-Uffink D."/>
            <person name="Oliveira J.V."/>
            <person name="Vesth T.C."/>
            <person name="Visser J."/>
            <person name="Yu J.-H."/>
            <person name="Zhou M."/>
            <person name="Andersen M.R."/>
            <person name="Archer D.B."/>
            <person name="Baker S.E."/>
            <person name="Benoit I."/>
            <person name="Brakhage A.A."/>
            <person name="Braus G.H."/>
            <person name="Fischer R."/>
            <person name="Frisvad J.C."/>
            <person name="Goldman G.H."/>
            <person name="Houbraken J."/>
            <person name="Oakley B."/>
            <person name="Pocsi I."/>
            <person name="Scazzocchio C."/>
            <person name="Seiboth B."/>
            <person name="vanKuyk P.A."/>
            <person name="Wortman J."/>
            <person name="Dyer P.S."/>
            <person name="Grigoriev I.V."/>
        </authorList>
    </citation>
    <scope>NUCLEOTIDE SEQUENCE [LARGE SCALE GENOMIC DNA]</scope>
    <source>
        <strain evidence="3">ITEM 5010</strain>
    </source>
</reference>
<gene>
    <name evidence="2" type="ORF">ASPCADRAFT_128580</name>
</gene>
<evidence type="ECO:0000313" key="2">
    <source>
        <dbReference type="EMBL" id="OOF98433.1"/>
    </source>
</evidence>
<dbReference type="Proteomes" id="UP000188318">
    <property type="component" value="Unassembled WGS sequence"/>
</dbReference>
<dbReference type="SUPFAM" id="SSF54695">
    <property type="entry name" value="POZ domain"/>
    <property type="match status" value="1"/>
</dbReference>
<organism evidence="2 3">
    <name type="scientific">Aspergillus carbonarius (strain ITEM 5010)</name>
    <dbReference type="NCBI Taxonomy" id="602072"/>
    <lineage>
        <taxon>Eukaryota</taxon>
        <taxon>Fungi</taxon>
        <taxon>Dikarya</taxon>
        <taxon>Ascomycota</taxon>
        <taxon>Pezizomycotina</taxon>
        <taxon>Eurotiomycetes</taxon>
        <taxon>Eurotiomycetidae</taxon>
        <taxon>Eurotiales</taxon>
        <taxon>Aspergillaceae</taxon>
        <taxon>Aspergillus</taxon>
        <taxon>Aspergillus subgen. Circumdati</taxon>
    </lineage>
</organism>
<dbReference type="Gene3D" id="3.30.710.10">
    <property type="entry name" value="Potassium Channel Kv1.1, Chain A"/>
    <property type="match status" value="1"/>
</dbReference>
<feature type="region of interest" description="Disordered" evidence="1">
    <location>
        <begin position="109"/>
        <end position="135"/>
    </location>
</feature>